<reference evidence="5 6" key="1">
    <citation type="submission" date="2018-04" db="EMBL/GenBank/DDBJ databases">
        <title>Pedobacter chongqingensis sp. nov., isolated from a rottenly hemp rope.</title>
        <authorList>
            <person name="Cai Y."/>
        </authorList>
    </citation>
    <scope>NUCLEOTIDE SEQUENCE [LARGE SCALE GENOMIC DNA]</scope>
    <source>
        <strain evidence="5 6">FJ4-8</strain>
    </source>
</reference>
<name>A0A2U2PEV9_9SPHI</name>
<evidence type="ECO:0000256" key="1">
    <source>
        <dbReference type="ARBA" id="ARBA00023015"/>
    </source>
</evidence>
<keyword evidence="1" id="KW-0805">Transcription regulation</keyword>
<dbReference type="Pfam" id="PF12833">
    <property type="entry name" value="HTH_18"/>
    <property type="match status" value="1"/>
</dbReference>
<dbReference type="PRINTS" id="PR00032">
    <property type="entry name" value="HTHARAC"/>
</dbReference>
<feature type="domain" description="HTH araC/xylS-type" evidence="4">
    <location>
        <begin position="179"/>
        <end position="277"/>
    </location>
</feature>
<protein>
    <recommendedName>
        <fullName evidence="4">HTH araC/xylS-type domain-containing protein</fullName>
    </recommendedName>
</protein>
<gene>
    <name evidence="5" type="ORF">DDR33_13890</name>
</gene>
<dbReference type="GO" id="GO:0003700">
    <property type="term" value="F:DNA-binding transcription factor activity"/>
    <property type="evidence" value="ECO:0007669"/>
    <property type="project" value="InterPro"/>
</dbReference>
<dbReference type="GO" id="GO:0043565">
    <property type="term" value="F:sequence-specific DNA binding"/>
    <property type="evidence" value="ECO:0007669"/>
    <property type="project" value="InterPro"/>
</dbReference>
<dbReference type="PROSITE" id="PS01124">
    <property type="entry name" value="HTH_ARAC_FAMILY_2"/>
    <property type="match status" value="1"/>
</dbReference>
<keyword evidence="2" id="KW-0238">DNA-binding</keyword>
<comment type="caution">
    <text evidence="5">The sequence shown here is derived from an EMBL/GenBank/DDBJ whole genome shotgun (WGS) entry which is preliminary data.</text>
</comment>
<organism evidence="5 6">
    <name type="scientific">Pararcticibacter amylolyticus</name>
    <dbReference type="NCBI Taxonomy" id="2173175"/>
    <lineage>
        <taxon>Bacteria</taxon>
        <taxon>Pseudomonadati</taxon>
        <taxon>Bacteroidota</taxon>
        <taxon>Sphingobacteriia</taxon>
        <taxon>Sphingobacteriales</taxon>
        <taxon>Sphingobacteriaceae</taxon>
        <taxon>Pararcticibacter</taxon>
    </lineage>
</organism>
<evidence type="ECO:0000259" key="4">
    <source>
        <dbReference type="PROSITE" id="PS01124"/>
    </source>
</evidence>
<dbReference type="AlphaFoldDB" id="A0A2U2PEV9"/>
<keyword evidence="3" id="KW-0804">Transcription</keyword>
<dbReference type="InterPro" id="IPR018060">
    <property type="entry name" value="HTH_AraC"/>
</dbReference>
<dbReference type="Proteomes" id="UP000245647">
    <property type="component" value="Unassembled WGS sequence"/>
</dbReference>
<dbReference type="RefSeq" id="WP_109416407.1">
    <property type="nucleotide sequence ID" value="NZ_QEAS01000011.1"/>
</dbReference>
<proteinExistence type="predicted"/>
<dbReference type="InterPro" id="IPR009057">
    <property type="entry name" value="Homeodomain-like_sf"/>
</dbReference>
<evidence type="ECO:0000256" key="3">
    <source>
        <dbReference type="ARBA" id="ARBA00023163"/>
    </source>
</evidence>
<sequence>MEAVSEIDWRGSLPFQEMLGDRPVEVYSFSELSGNMMPTPHRHKFDMILWVKKGTGVHEIEYQSYEMVPGRLFMIPKGQVHFVKQYAEDGVVVLIKENSGMKLESSVWRSFYNVPYVELNGLNCDIFMGLFSFLQIEARNKYPDLPIIENLLNGMLLTLSRQLKPVKIYYTSGNLDTVLRVRDLIEQHYLEHKDPEFYSRQTNMTLRKLNKILRDIEGKTIHQLLQDRLLVESRSLLSVTRLSVKEIAFILGFEDPAYFCRFFKKKAGNTPHTYRELNAGFNTPSTGQIPHS</sequence>
<dbReference type="InterPro" id="IPR020449">
    <property type="entry name" value="Tscrpt_reg_AraC-type_HTH"/>
</dbReference>
<dbReference type="Pfam" id="PF02311">
    <property type="entry name" value="AraC_binding"/>
    <property type="match status" value="1"/>
</dbReference>
<dbReference type="SUPFAM" id="SSF46689">
    <property type="entry name" value="Homeodomain-like"/>
    <property type="match status" value="1"/>
</dbReference>
<dbReference type="InterPro" id="IPR014710">
    <property type="entry name" value="RmlC-like_jellyroll"/>
</dbReference>
<keyword evidence="6" id="KW-1185">Reference proteome</keyword>
<dbReference type="InterPro" id="IPR037923">
    <property type="entry name" value="HTH-like"/>
</dbReference>
<dbReference type="Gene3D" id="1.10.10.60">
    <property type="entry name" value="Homeodomain-like"/>
    <property type="match status" value="1"/>
</dbReference>
<dbReference type="PANTHER" id="PTHR43280:SF32">
    <property type="entry name" value="TRANSCRIPTIONAL REGULATORY PROTEIN"/>
    <property type="match status" value="1"/>
</dbReference>
<evidence type="ECO:0000256" key="2">
    <source>
        <dbReference type="ARBA" id="ARBA00023125"/>
    </source>
</evidence>
<dbReference type="SMART" id="SM00342">
    <property type="entry name" value="HTH_ARAC"/>
    <property type="match status" value="1"/>
</dbReference>
<accession>A0A2U2PEV9</accession>
<evidence type="ECO:0000313" key="6">
    <source>
        <dbReference type="Proteomes" id="UP000245647"/>
    </source>
</evidence>
<dbReference type="PANTHER" id="PTHR43280">
    <property type="entry name" value="ARAC-FAMILY TRANSCRIPTIONAL REGULATOR"/>
    <property type="match status" value="1"/>
</dbReference>
<dbReference type="SUPFAM" id="SSF51215">
    <property type="entry name" value="Regulatory protein AraC"/>
    <property type="match status" value="1"/>
</dbReference>
<evidence type="ECO:0000313" key="5">
    <source>
        <dbReference type="EMBL" id="PWG79890.1"/>
    </source>
</evidence>
<dbReference type="OrthoDB" id="2585681at2"/>
<dbReference type="EMBL" id="QEAS01000011">
    <property type="protein sequence ID" value="PWG79890.1"/>
    <property type="molecule type" value="Genomic_DNA"/>
</dbReference>
<dbReference type="InterPro" id="IPR003313">
    <property type="entry name" value="AraC-bd"/>
</dbReference>
<dbReference type="Gene3D" id="2.60.120.10">
    <property type="entry name" value="Jelly Rolls"/>
    <property type="match status" value="1"/>
</dbReference>